<comment type="caution">
    <text evidence="2">The sequence shown here is derived from an EMBL/GenBank/DDBJ whole genome shotgun (WGS) entry which is preliminary data.</text>
</comment>
<dbReference type="PANTHER" id="PTHR13578">
    <property type="entry name" value="ADDITIONAL SEX COMBS LIKE PROTEIN ASXL"/>
    <property type="match status" value="1"/>
</dbReference>
<dbReference type="AlphaFoldDB" id="A0A5E4CF57"/>
<gene>
    <name evidence="2" type="ORF">MONAX_5E006245</name>
</gene>
<dbReference type="PANTHER" id="PTHR13578:SF18">
    <property type="entry name" value="POLYCOMB GROUP PROTEIN ASXL3-RELATED"/>
    <property type="match status" value="1"/>
</dbReference>
<evidence type="ECO:0000313" key="2">
    <source>
        <dbReference type="EMBL" id="VTJ80523.1"/>
    </source>
</evidence>
<accession>A0A5E4CF57</accession>
<sequence>HLKWTKAEDIDIETPGSILVNTNLRALINKHTFASLPQHFQQYLLLLLPEVDRQ</sequence>
<evidence type="ECO:0000313" key="3">
    <source>
        <dbReference type="Proteomes" id="UP000335636"/>
    </source>
</evidence>
<protein>
    <recommendedName>
        <fullName evidence="1">ASX DEUBAD domain-containing protein</fullName>
    </recommendedName>
</protein>
<dbReference type="GO" id="GO:0042975">
    <property type="term" value="F:peroxisome proliferator activated receptor binding"/>
    <property type="evidence" value="ECO:0007669"/>
    <property type="project" value="TreeGrafter"/>
</dbReference>
<proteinExistence type="predicted"/>
<dbReference type="GO" id="GO:0045944">
    <property type="term" value="P:positive regulation of transcription by RNA polymerase II"/>
    <property type="evidence" value="ECO:0007669"/>
    <property type="project" value="TreeGrafter"/>
</dbReference>
<dbReference type="InterPro" id="IPR028020">
    <property type="entry name" value="ASX_DEUBAD_dom"/>
</dbReference>
<feature type="non-terminal residue" evidence="2">
    <location>
        <position position="54"/>
    </location>
</feature>
<feature type="domain" description="ASX DEUBAD" evidence="1">
    <location>
        <begin position="3"/>
        <end position="53"/>
    </location>
</feature>
<organism evidence="2 3">
    <name type="scientific">Marmota monax</name>
    <name type="common">Woodchuck</name>
    <dbReference type="NCBI Taxonomy" id="9995"/>
    <lineage>
        <taxon>Eukaryota</taxon>
        <taxon>Metazoa</taxon>
        <taxon>Chordata</taxon>
        <taxon>Craniata</taxon>
        <taxon>Vertebrata</taxon>
        <taxon>Euteleostomi</taxon>
        <taxon>Mammalia</taxon>
        <taxon>Eutheria</taxon>
        <taxon>Euarchontoglires</taxon>
        <taxon>Glires</taxon>
        <taxon>Rodentia</taxon>
        <taxon>Sciuromorpha</taxon>
        <taxon>Sciuridae</taxon>
        <taxon>Xerinae</taxon>
        <taxon>Marmotini</taxon>
        <taxon>Marmota</taxon>
    </lineage>
</organism>
<dbReference type="GO" id="GO:0003682">
    <property type="term" value="F:chromatin binding"/>
    <property type="evidence" value="ECO:0007669"/>
    <property type="project" value="TreeGrafter"/>
</dbReference>
<dbReference type="GO" id="GO:0009887">
    <property type="term" value="P:animal organ morphogenesis"/>
    <property type="evidence" value="ECO:0007669"/>
    <property type="project" value="TreeGrafter"/>
</dbReference>
<dbReference type="EMBL" id="CABDUW010001307">
    <property type="protein sequence ID" value="VTJ80523.1"/>
    <property type="molecule type" value="Genomic_DNA"/>
</dbReference>
<dbReference type="Proteomes" id="UP000335636">
    <property type="component" value="Unassembled WGS sequence"/>
</dbReference>
<dbReference type="Pfam" id="PF13919">
    <property type="entry name" value="ASXH"/>
    <property type="match status" value="1"/>
</dbReference>
<reference evidence="2" key="1">
    <citation type="submission" date="2019-04" db="EMBL/GenBank/DDBJ databases">
        <authorList>
            <person name="Alioto T."/>
            <person name="Alioto T."/>
        </authorList>
    </citation>
    <scope>NUCLEOTIDE SEQUENCE [LARGE SCALE GENOMIC DNA]</scope>
</reference>
<dbReference type="InterPro" id="IPR024811">
    <property type="entry name" value="ASX/ASX-like"/>
</dbReference>
<evidence type="ECO:0000259" key="1">
    <source>
        <dbReference type="Pfam" id="PF13919"/>
    </source>
</evidence>
<name>A0A5E4CF57_MARMO</name>
<feature type="non-terminal residue" evidence="2">
    <location>
        <position position="1"/>
    </location>
</feature>
<keyword evidence="3" id="KW-1185">Reference proteome</keyword>
<dbReference type="GO" id="GO:0035517">
    <property type="term" value="C:PR-DUB complex"/>
    <property type="evidence" value="ECO:0007669"/>
    <property type="project" value="TreeGrafter"/>
</dbReference>